<dbReference type="PANTHER" id="PTHR40037:SF1">
    <property type="entry name" value="PHOSPHOESTERASE SAOUHSC_00951-RELATED"/>
    <property type="match status" value="1"/>
</dbReference>
<proteinExistence type="inferred from homology"/>
<dbReference type="STRING" id="550447.SAMN05428946_0390"/>
<protein>
    <recommendedName>
        <fullName evidence="2">Putative phosphoesterase SAMN05428946_0390</fullName>
        <ecNumber evidence="2">3.1.-.-</ecNumber>
    </recommendedName>
</protein>
<dbReference type="EMBL" id="FTPL01000001">
    <property type="protein sequence ID" value="SIT68626.1"/>
    <property type="molecule type" value="Genomic_DNA"/>
</dbReference>
<dbReference type="PANTHER" id="PTHR40037">
    <property type="entry name" value="PHOSPHOESTERASE YJCG-RELATED"/>
    <property type="match status" value="1"/>
</dbReference>
<dbReference type="NCBIfam" id="NF010223">
    <property type="entry name" value="PRK13679.1"/>
    <property type="match status" value="1"/>
</dbReference>
<dbReference type="InterPro" id="IPR022932">
    <property type="entry name" value="YjcG"/>
</dbReference>
<dbReference type="InterPro" id="IPR050580">
    <property type="entry name" value="2H_phosphoesterase_YjcG-like"/>
</dbReference>
<keyword evidence="3" id="KW-0436">Ligase</keyword>
<dbReference type="InterPro" id="IPR009097">
    <property type="entry name" value="Cyclic_Pdiesterase"/>
</dbReference>
<dbReference type="Proteomes" id="UP000187550">
    <property type="component" value="Unassembled WGS sequence"/>
</dbReference>
<dbReference type="GO" id="GO:0016788">
    <property type="term" value="F:hydrolase activity, acting on ester bonds"/>
    <property type="evidence" value="ECO:0007669"/>
    <property type="project" value="UniProtKB-UniRule"/>
</dbReference>
<dbReference type="EC" id="3.1.-.-" evidence="2"/>
<reference evidence="4" key="1">
    <citation type="submission" date="2017-01" db="EMBL/GenBank/DDBJ databases">
        <authorList>
            <person name="Varghese N."/>
            <person name="Submissions S."/>
        </authorList>
    </citation>
    <scope>NUCLEOTIDE SEQUENCE [LARGE SCALE GENOMIC DNA]</scope>
    <source>
        <strain evidence="4">MNA4</strain>
    </source>
</reference>
<dbReference type="SUPFAM" id="SSF55144">
    <property type="entry name" value="LigT-like"/>
    <property type="match status" value="1"/>
</dbReference>
<dbReference type="OrthoDB" id="1524661at2"/>
<dbReference type="GO" id="GO:0016874">
    <property type="term" value="F:ligase activity"/>
    <property type="evidence" value="ECO:0007669"/>
    <property type="project" value="UniProtKB-KW"/>
</dbReference>
<feature type="short sequence motif" description="HXTX 1" evidence="2">
    <location>
        <begin position="34"/>
        <end position="37"/>
    </location>
</feature>
<dbReference type="Gene3D" id="3.90.1140.10">
    <property type="entry name" value="Cyclic phosphodiesterase"/>
    <property type="match status" value="1"/>
</dbReference>
<evidence type="ECO:0000256" key="2">
    <source>
        <dbReference type="HAMAP-Rule" id="MF_01444"/>
    </source>
</evidence>
<feature type="active site" description="Proton donor" evidence="2">
    <location>
        <position position="34"/>
    </location>
</feature>
<evidence type="ECO:0000313" key="4">
    <source>
        <dbReference type="Proteomes" id="UP000187550"/>
    </source>
</evidence>
<evidence type="ECO:0000313" key="3">
    <source>
        <dbReference type="EMBL" id="SIT68626.1"/>
    </source>
</evidence>
<keyword evidence="1 2" id="KW-0378">Hydrolase</keyword>
<sequence>MKYGIVAFPSKELQDQANAYRKRYDPHYALIPPHMTIIGPFEIEGKSMKEASDELLKVASEHKPFELNVTKVSTFAPVTNAIYYKVEPNDDILALREALSLDFISNEESHQYVPHITIAQKMSSGEHDDVIGQIKMAGMEHTETIDRVHLLYQLENGMWTVYETFTLSGGR</sequence>
<dbReference type="AlphaFoldDB" id="A0A1U7PLW0"/>
<name>A0A1U7PLW0_9BACI</name>
<organism evidence="3 4">
    <name type="scientific">Edaphobacillus lindanitolerans</name>
    <dbReference type="NCBI Taxonomy" id="550447"/>
    <lineage>
        <taxon>Bacteria</taxon>
        <taxon>Bacillati</taxon>
        <taxon>Bacillota</taxon>
        <taxon>Bacilli</taxon>
        <taxon>Bacillales</taxon>
        <taxon>Bacillaceae</taxon>
        <taxon>Edaphobacillus</taxon>
    </lineage>
</organism>
<dbReference type="Pfam" id="PF13563">
    <property type="entry name" value="2_5_RNA_ligase2"/>
    <property type="match status" value="1"/>
</dbReference>
<feature type="short sequence motif" description="HXTX 2" evidence="2">
    <location>
        <begin position="115"/>
        <end position="118"/>
    </location>
</feature>
<dbReference type="RefSeq" id="WP_076756683.1">
    <property type="nucleotide sequence ID" value="NZ_FTPL01000001.1"/>
</dbReference>
<gene>
    <name evidence="3" type="ORF">SAMN05428946_0390</name>
</gene>
<feature type="active site" description="Proton acceptor" evidence="2">
    <location>
        <position position="115"/>
    </location>
</feature>
<accession>A0A1U7PLW0</accession>
<dbReference type="HAMAP" id="MF_01444">
    <property type="entry name" value="2H_phosphoesterase_YjcG"/>
    <property type="match status" value="1"/>
</dbReference>
<comment type="similarity">
    <text evidence="2">Belongs to the 2H phosphoesterase superfamily. YjcG family.</text>
</comment>
<keyword evidence="4" id="KW-1185">Reference proteome</keyword>
<evidence type="ECO:0000256" key="1">
    <source>
        <dbReference type="ARBA" id="ARBA00022801"/>
    </source>
</evidence>